<evidence type="ECO:0000256" key="2">
    <source>
        <dbReference type="ARBA" id="ARBA00022695"/>
    </source>
</evidence>
<dbReference type="InterPro" id="IPR036397">
    <property type="entry name" value="RNaseH_sf"/>
</dbReference>
<dbReference type="PANTHER" id="PTHR37984">
    <property type="entry name" value="PROTEIN CBG26694"/>
    <property type="match status" value="1"/>
</dbReference>
<dbReference type="GO" id="GO:0004519">
    <property type="term" value="F:endonuclease activity"/>
    <property type="evidence" value="ECO:0007669"/>
    <property type="project" value="UniProtKB-KW"/>
</dbReference>
<feature type="compositionally biased region" description="Polar residues" evidence="7">
    <location>
        <begin position="146"/>
        <end position="168"/>
    </location>
</feature>
<feature type="region of interest" description="Disordered" evidence="7">
    <location>
        <begin position="95"/>
        <end position="176"/>
    </location>
</feature>
<feature type="region of interest" description="Disordered" evidence="7">
    <location>
        <begin position="728"/>
        <end position="755"/>
    </location>
</feature>
<gene>
    <name evidence="9" type="ORF">Tci_209248</name>
</gene>
<dbReference type="GO" id="GO:0003676">
    <property type="term" value="F:nucleic acid binding"/>
    <property type="evidence" value="ECO:0007669"/>
    <property type="project" value="InterPro"/>
</dbReference>
<feature type="region of interest" description="Disordered" evidence="7">
    <location>
        <begin position="194"/>
        <end position="214"/>
    </location>
</feature>
<name>A0A699GYH5_TANCI</name>
<comment type="caution">
    <text evidence="9">The sequence shown here is derived from an EMBL/GenBank/DDBJ whole genome shotgun (WGS) entry which is preliminary data.</text>
</comment>
<evidence type="ECO:0000256" key="1">
    <source>
        <dbReference type="ARBA" id="ARBA00022679"/>
    </source>
</evidence>
<dbReference type="CDD" id="cd01647">
    <property type="entry name" value="RT_LTR"/>
    <property type="match status" value="1"/>
</dbReference>
<dbReference type="InterPro" id="IPR041373">
    <property type="entry name" value="RT_RNaseH"/>
</dbReference>
<proteinExistence type="predicted"/>
<keyword evidence="1" id="KW-0808">Transferase</keyword>
<dbReference type="Gene3D" id="3.30.420.10">
    <property type="entry name" value="Ribonuclease H-like superfamily/Ribonuclease H"/>
    <property type="match status" value="1"/>
</dbReference>
<feature type="region of interest" description="Disordered" evidence="7">
    <location>
        <begin position="670"/>
        <end position="709"/>
    </location>
</feature>
<dbReference type="PANTHER" id="PTHR37984:SF5">
    <property type="entry name" value="PROTEIN NYNRIN-LIKE"/>
    <property type="match status" value="1"/>
</dbReference>
<feature type="compositionally biased region" description="Low complexity" evidence="7">
    <location>
        <begin position="698"/>
        <end position="709"/>
    </location>
</feature>
<feature type="domain" description="Reverse transcriptase RNase H-like" evidence="8">
    <location>
        <begin position="1125"/>
        <end position="1222"/>
    </location>
</feature>
<dbReference type="CDD" id="cd09274">
    <property type="entry name" value="RNase_HI_RT_Ty3"/>
    <property type="match status" value="1"/>
</dbReference>
<dbReference type="InterPro" id="IPR043128">
    <property type="entry name" value="Rev_trsase/Diguanyl_cyclase"/>
</dbReference>
<feature type="non-terminal residue" evidence="9">
    <location>
        <position position="1"/>
    </location>
</feature>
<feature type="compositionally biased region" description="Basic and acidic residues" evidence="7">
    <location>
        <begin position="728"/>
        <end position="747"/>
    </location>
</feature>
<keyword evidence="6" id="KW-0695">RNA-directed DNA polymerase</keyword>
<evidence type="ECO:0000313" key="9">
    <source>
        <dbReference type="EMBL" id="GEW37272.1"/>
    </source>
</evidence>
<dbReference type="GO" id="GO:0003964">
    <property type="term" value="F:RNA-directed DNA polymerase activity"/>
    <property type="evidence" value="ECO:0007669"/>
    <property type="project" value="UniProtKB-KW"/>
</dbReference>
<protein>
    <recommendedName>
        <fullName evidence="8">Reverse transcriptase RNase H-like domain-containing protein</fullName>
    </recommendedName>
</protein>
<evidence type="ECO:0000256" key="5">
    <source>
        <dbReference type="ARBA" id="ARBA00022801"/>
    </source>
</evidence>
<dbReference type="AlphaFoldDB" id="A0A699GYH5"/>
<keyword evidence="2" id="KW-0548">Nucleotidyltransferase</keyword>
<keyword evidence="4" id="KW-0255">Endonuclease</keyword>
<evidence type="ECO:0000256" key="7">
    <source>
        <dbReference type="SAM" id="MobiDB-lite"/>
    </source>
</evidence>
<evidence type="ECO:0000256" key="6">
    <source>
        <dbReference type="ARBA" id="ARBA00022918"/>
    </source>
</evidence>
<evidence type="ECO:0000256" key="4">
    <source>
        <dbReference type="ARBA" id="ARBA00022759"/>
    </source>
</evidence>
<sequence>VRIPFVGKRGVVGDELNGLWNEFANLEARMKWWMVLMVLRHRRGRKEVIKVLVRSMYSSSAPTDTETIISTDGAPGSLVPTLLLDHPYMLVRHANSPTTPYTKSEPLEALSETEDPQPLSPTSAPPSPNYTLATPYINDESESFETSETMVISPHSTTPLVDSTSPSSPQRPPLTRHHLPLHLHEHSTTSVLHEWPSSYETPSSSSLSSPASSLTLPLRKRYRDASELIAEKETESDESMDEGTNSEIKTLASPEWFPESPPVSPAIPTPVATLAPAAALDEGDLLEIGAQLELYTSILRTHTERLDPPPPTLFKGYDRNFTKLFSRILKDGDEGEDLYSAATLFRGVTDWHQEPSHVFIHIYLHVDIQRLRGAIRVGSPEVVVYGYDERSMHPPSLDYVLRPEHLPSLDYLPGPKHPYLHVYVPYVPEPEYPEYLVPSDAEASLEDQPLPANASPTALSHAIWLTLTRRRIRRRTPRRIMLTIPLMEGMMIMRHSMMTMMMMRLMMTGDTEAFETDESVPTPRSPQIIIPPSQTQLCKARKMVRPQTPIPFPCEAEVRESSTAGAARQPKPTLEADLRRDRVREMGYEITDTWYKIVKAMLEIAPTTLERVNQRVTKLATTVRQDTKEFHDKSASIEAHVKTLEAQVAILMAQTSSLQTHLTTTLGRIQTLKARDPKPQEEPAEAGKNMPPKKRTTRTSLATTTTTSTPMTDAQIQALKERGIVATLAERDADRSRNSDDIHDSRTSKRRQVSNVREAVRHDVAYAIPWKTLKKMMADKYCPRRCFPRNLDVVEKYVGGLPDMIHGSVKASKPKTMQEAIEFAMELMDKKILTLSECLVRRNLTEDRNLCAPNSTITMMGNVLSSVLTAKGLAIRPVTVKASLLLPTTTRDPKRQIKDLSLALSMELRVISEAKDKSKEKRLEDVPIVQDFPEVFLEDLPALSEMKELSDQLKELSENGFIRPSSSPWAAPVLFVKKKDGSSLMCVDYQELNKLTVKNRYPLPRINDLFDQLKGSSVYSKIDLRSGYHQLRSKQEHEEYLKLILELLKKEQLYAKFSKCESWIPKVHFLGHVIDSHGFLKIAKSMTKLTQKKVKVDWGDKEEETFQLIKQKLCSALILALPEGSKDFIIYCDASIKGLGVVLMQREKVIDYASRQLKIHEKNYTTHDLELGAVVFALKIWKHYLYGIKYTMFTDHKSLQHILDQKELNMRQRCWLELLSDYDCEIRYHPRKANVVADALSKKTN</sequence>
<dbReference type="EMBL" id="BKCJ010055689">
    <property type="protein sequence ID" value="GEW37272.1"/>
    <property type="molecule type" value="Genomic_DNA"/>
</dbReference>
<evidence type="ECO:0000256" key="3">
    <source>
        <dbReference type="ARBA" id="ARBA00022722"/>
    </source>
</evidence>
<dbReference type="InterPro" id="IPR043502">
    <property type="entry name" value="DNA/RNA_pol_sf"/>
</dbReference>
<dbReference type="GO" id="GO:0016787">
    <property type="term" value="F:hydrolase activity"/>
    <property type="evidence" value="ECO:0007669"/>
    <property type="project" value="UniProtKB-KW"/>
</dbReference>
<dbReference type="Gene3D" id="3.30.70.270">
    <property type="match status" value="2"/>
</dbReference>
<keyword evidence="3" id="KW-0540">Nuclease</keyword>
<dbReference type="Gene3D" id="3.10.10.10">
    <property type="entry name" value="HIV Type 1 Reverse Transcriptase, subunit A, domain 1"/>
    <property type="match status" value="1"/>
</dbReference>
<dbReference type="InterPro" id="IPR050951">
    <property type="entry name" value="Retrovirus_Pol_polyprotein"/>
</dbReference>
<keyword evidence="5" id="KW-0378">Hydrolase</keyword>
<dbReference type="SUPFAM" id="SSF56672">
    <property type="entry name" value="DNA/RNA polymerases"/>
    <property type="match status" value="1"/>
</dbReference>
<evidence type="ECO:0000259" key="8">
    <source>
        <dbReference type="Pfam" id="PF17917"/>
    </source>
</evidence>
<dbReference type="Pfam" id="PF17917">
    <property type="entry name" value="RT_RNaseH"/>
    <property type="match status" value="1"/>
</dbReference>
<accession>A0A699GYH5</accession>
<organism evidence="9">
    <name type="scientific">Tanacetum cinerariifolium</name>
    <name type="common">Dalmatian daisy</name>
    <name type="synonym">Chrysanthemum cinerariifolium</name>
    <dbReference type="NCBI Taxonomy" id="118510"/>
    <lineage>
        <taxon>Eukaryota</taxon>
        <taxon>Viridiplantae</taxon>
        <taxon>Streptophyta</taxon>
        <taxon>Embryophyta</taxon>
        <taxon>Tracheophyta</taxon>
        <taxon>Spermatophyta</taxon>
        <taxon>Magnoliopsida</taxon>
        <taxon>eudicotyledons</taxon>
        <taxon>Gunneridae</taxon>
        <taxon>Pentapetalae</taxon>
        <taxon>asterids</taxon>
        <taxon>campanulids</taxon>
        <taxon>Asterales</taxon>
        <taxon>Asteraceae</taxon>
        <taxon>Asteroideae</taxon>
        <taxon>Anthemideae</taxon>
        <taxon>Anthemidinae</taxon>
        <taxon>Tanacetum</taxon>
    </lineage>
</organism>
<feature type="compositionally biased region" description="Low complexity" evidence="7">
    <location>
        <begin position="196"/>
        <end position="214"/>
    </location>
</feature>
<reference evidence="9" key="1">
    <citation type="journal article" date="2019" name="Sci. Rep.">
        <title>Draft genome of Tanacetum cinerariifolium, the natural source of mosquito coil.</title>
        <authorList>
            <person name="Yamashiro T."/>
            <person name="Shiraishi A."/>
            <person name="Satake H."/>
            <person name="Nakayama K."/>
        </authorList>
    </citation>
    <scope>NUCLEOTIDE SEQUENCE</scope>
</reference>